<protein>
    <submittedName>
        <fullName evidence="2">Uncharacterized protein</fullName>
    </submittedName>
</protein>
<keyword evidence="3" id="KW-1185">Reference proteome</keyword>
<feature type="compositionally biased region" description="Basic and acidic residues" evidence="1">
    <location>
        <begin position="14"/>
        <end position="29"/>
    </location>
</feature>
<evidence type="ECO:0000313" key="3">
    <source>
        <dbReference type="Proteomes" id="UP000012118"/>
    </source>
</evidence>
<accession>M6Q2B5</accession>
<gene>
    <name evidence="2" type="ORF">LEP1GSC108_0395</name>
</gene>
<evidence type="ECO:0000313" key="2">
    <source>
        <dbReference type="EMBL" id="EMN89429.1"/>
    </source>
</evidence>
<feature type="compositionally biased region" description="Basic and acidic residues" evidence="1">
    <location>
        <begin position="191"/>
        <end position="205"/>
    </location>
</feature>
<feature type="region of interest" description="Disordered" evidence="1">
    <location>
        <begin position="190"/>
        <end position="211"/>
    </location>
</feature>
<sequence>MVAKKKVPARKTKGSKDNALSKRTSESEKLPAKIKEKIRIAYIQGATSREELCRKYNIDYKKLDNLIQRNGWNADREEIVGKVREKMEFSLISSTSTALARMNTESTELLDLIQKRIYDPEISNEDLAHLIKSRNTLLRELLRSLGLPDTIRNESGSPDEKSQFNIQIIAGVGELPGSIEKVIGGKTISVGKKEASKDRSSKSQDGDDPQG</sequence>
<dbReference type="AlphaFoldDB" id="M6Q2B5"/>
<reference evidence="2 3" key="1">
    <citation type="submission" date="2013-01" db="EMBL/GenBank/DDBJ databases">
        <authorList>
            <person name="Harkins D.M."/>
            <person name="Durkin A.S."/>
            <person name="Brinkac L.M."/>
            <person name="Haft D.H."/>
            <person name="Selengut J.D."/>
            <person name="Sanka R."/>
            <person name="DePew J."/>
            <person name="Purushe J."/>
            <person name="Chanthongthip A."/>
            <person name="Lattana O."/>
            <person name="Phetsouvanh R."/>
            <person name="Newton P.N."/>
            <person name="Vinetz J.M."/>
            <person name="Sutton G.G."/>
            <person name="Nierman W.C."/>
            <person name="Fouts D.E."/>
        </authorList>
    </citation>
    <scope>NUCLEOTIDE SEQUENCE [LARGE SCALE GENOMIC DNA]</scope>
    <source>
        <strain evidence="2 3">UI 13098</strain>
    </source>
</reference>
<comment type="caution">
    <text evidence="2">The sequence shown here is derived from an EMBL/GenBank/DDBJ whole genome shotgun (WGS) entry which is preliminary data.</text>
</comment>
<feature type="region of interest" description="Disordered" evidence="1">
    <location>
        <begin position="1"/>
        <end position="29"/>
    </location>
</feature>
<proteinExistence type="predicted"/>
<dbReference type="EMBL" id="AHNU02000057">
    <property type="protein sequence ID" value="EMN89429.1"/>
    <property type="molecule type" value="Genomic_DNA"/>
</dbReference>
<dbReference type="Proteomes" id="UP000012118">
    <property type="component" value="Unassembled WGS sequence"/>
</dbReference>
<name>M6Q2B5_9LEPT</name>
<evidence type="ECO:0000256" key="1">
    <source>
        <dbReference type="SAM" id="MobiDB-lite"/>
    </source>
</evidence>
<feature type="compositionally biased region" description="Basic residues" evidence="1">
    <location>
        <begin position="1"/>
        <end position="13"/>
    </location>
</feature>
<dbReference type="RefSeq" id="WP_004503692.1">
    <property type="nucleotide sequence ID" value="NZ_AHNU02000057.1"/>
</dbReference>
<organism evidence="2 3">
    <name type="scientific">Leptospira weilii str. UI 13098</name>
    <dbReference type="NCBI Taxonomy" id="1088542"/>
    <lineage>
        <taxon>Bacteria</taxon>
        <taxon>Pseudomonadati</taxon>
        <taxon>Spirochaetota</taxon>
        <taxon>Spirochaetia</taxon>
        <taxon>Leptospirales</taxon>
        <taxon>Leptospiraceae</taxon>
        <taxon>Leptospira</taxon>
    </lineage>
</organism>